<gene>
    <name evidence="2" type="ORF">C4532_04505</name>
</gene>
<dbReference type="AlphaFoldDB" id="A0A419F4X1"/>
<feature type="compositionally biased region" description="Basic and acidic residues" evidence="1">
    <location>
        <begin position="147"/>
        <end position="158"/>
    </location>
</feature>
<name>A0A419F4X1_9BACT</name>
<evidence type="ECO:0000313" key="3">
    <source>
        <dbReference type="Proteomes" id="UP000285961"/>
    </source>
</evidence>
<feature type="region of interest" description="Disordered" evidence="1">
    <location>
        <begin position="137"/>
        <end position="158"/>
    </location>
</feature>
<organism evidence="2 3">
    <name type="scientific">Candidatus Abyssobacteria bacterium SURF_17</name>
    <dbReference type="NCBI Taxonomy" id="2093361"/>
    <lineage>
        <taxon>Bacteria</taxon>
        <taxon>Pseudomonadati</taxon>
        <taxon>Candidatus Hydrogenedentota</taxon>
        <taxon>Candidatus Abyssobacteria</taxon>
    </lineage>
</organism>
<dbReference type="EMBL" id="QZKI01000028">
    <property type="protein sequence ID" value="RJP73371.1"/>
    <property type="molecule type" value="Genomic_DNA"/>
</dbReference>
<accession>A0A419F4X1</accession>
<sequence>MEDSVGLPESVEERVAEFWHKLGAQAELYRTLLGLTKRQALQIAEENLDGFMLLLEEKKKVIKEIGDIEQATIPLREYWESHKEDISDGTRVKLRSVVDEIRATLEELLALEARSQRELGLAKEVLAEEMRQVGAGRQAMRSYNRGADQKPRFMDETG</sequence>
<proteinExistence type="predicted"/>
<evidence type="ECO:0000256" key="1">
    <source>
        <dbReference type="SAM" id="MobiDB-lite"/>
    </source>
</evidence>
<protein>
    <recommendedName>
        <fullName evidence="4">Flagellar protein FlgN</fullName>
    </recommendedName>
</protein>
<reference evidence="2 3" key="1">
    <citation type="journal article" date="2017" name="ISME J.">
        <title>Energy and carbon metabolisms in a deep terrestrial subsurface fluid microbial community.</title>
        <authorList>
            <person name="Momper L."/>
            <person name="Jungbluth S.P."/>
            <person name="Lee M.D."/>
            <person name="Amend J.P."/>
        </authorList>
    </citation>
    <scope>NUCLEOTIDE SEQUENCE [LARGE SCALE GENOMIC DNA]</scope>
    <source>
        <strain evidence="2">SURF_17</strain>
    </source>
</reference>
<comment type="caution">
    <text evidence="2">The sequence shown here is derived from an EMBL/GenBank/DDBJ whole genome shotgun (WGS) entry which is preliminary data.</text>
</comment>
<evidence type="ECO:0000313" key="2">
    <source>
        <dbReference type="EMBL" id="RJP73371.1"/>
    </source>
</evidence>
<dbReference type="Proteomes" id="UP000285961">
    <property type="component" value="Unassembled WGS sequence"/>
</dbReference>
<evidence type="ECO:0008006" key="4">
    <source>
        <dbReference type="Google" id="ProtNLM"/>
    </source>
</evidence>